<evidence type="ECO:0000259" key="10">
    <source>
        <dbReference type="PROSITE" id="PS50114"/>
    </source>
</evidence>
<feature type="region of interest" description="Disordered" evidence="9">
    <location>
        <begin position="38"/>
        <end position="63"/>
    </location>
</feature>
<feature type="compositionally biased region" description="Low complexity" evidence="9">
    <location>
        <begin position="52"/>
        <end position="63"/>
    </location>
</feature>
<dbReference type="CDD" id="cd00202">
    <property type="entry name" value="ZnF_GATA"/>
    <property type="match status" value="2"/>
</dbReference>
<keyword evidence="5" id="KW-0805">Transcription regulation</keyword>
<evidence type="ECO:0000256" key="2">
    <source>
        <dbReference type="ARBA" id="ARBA00022723"/>
    </source>
</evidence>
<dbReference type="EMBL" id="JAIXMP010000006">
    <property type="protein sequence ID" value="KAI9271471.1"/>
    <property type="molecule type" value="Genomic_DNA"/>
</dbReference>
<evidence type="ECO:0000256" key="8">
    <source>
        <dbReference type="PROSITE-ProRule" id="PRU00094"/>
    </source>
</evidence>
<sequence>QCYNCQATRTPLWRRTPDREHSLCNACGLYFKQYGKSRPHYQPKQTKSTPLSTSSTNGGNSSDDGLIKCANCQQTETPLWRKNHQGQTICNACGLYARMYKKNRPIEMRKTTIQRRRRY</sequence>
<dbReference type="AlphaFoldDB" id="A0AAD5K629"/>
<dbReference type="GO" id="GO:0045944">
    <property type="term" value="P:positive regulation of transcription by RNA polymerase II"/>
    <property type="evidence" value="ECO:0007669"/>
    <property type="project" value="TreeGrafter"/>
</dbReference>
<dbReference type="InterPro" id="IPR000679">
    <property type="entry name" value="Znf_GATA"/>
</dbReference>
<dbReference type="GO" id="GO:0005634">
    <property type="term" value="C:nucleus"/>
    <property type="evidence" value="ECO:0007669"/>
    <property type="project" value="UniProtKB-SubCell"/>
</dbReference>
<dbReference type="Gene3D" id="3.30.50.10">
    <property type="entry name" value="Erythroid Transcription Factor GATA-1, subunit A"/>
    <property type="match status" value="2"/>
</dbReference>
<protein>
    <recommendedName>
        <fullName evidence="10">GATA-type domain-containing protein</fullName>
    </recommendedName>
</protein>
<dbReference type="Pfam" id="PF00320">
    <property type="entry name" value="GATA"/>
    <property type="match status" value="2"/>
</dbReference>
<dbReference type="PROSITE" id="PS00344">
    <property type="entry name" value="GATA_ZN_FINGER_1"/>
    <property type="match status" value="2"/>
</dbReference>
<dbReference type="PRINTS" id="PR00619">
    <property type="entry name" value="GATAZNFINGER"/>
</dbReference>
<dbReference type="InterPro" id="IPR013088">
    <property type="entry name" value="Znf_NHR/GATA"/>
</dbReference>
<evidence type="ECO:0000313" key="12">
    <source>
        <dbReference type="Proteomes" id="UP001209540"/>
    </source>
</evidence>
<dbReference type="PANTHER" id="PTHR10071:SF335">
    <property type="entry name" value="IRON-SENSING TRANSCRIPTIONAL REPRESSOR-RELATED"/>
    <property type="match status" value="1"/>
</dbReference>
<evidence type="ECO:0000256" key="5">
    <source>
        <dbReference type="ARBA" id="ARBA00023015"/>
    </source>
</evidence>
<evidence type="ECO:0000256" key="3">
    <source>
        <dbReference type="ARBA" id="ARBA00022771"/>
    </source>
</evidence>
<keyword evidence="6" id="KW-0804">Transcription</keyword>
<evidence type="ECO:0000256" key="4">
    <source>
        <dbReference type="ARBA" id="ARBA00022833"/>
    </source>
</evidence>
<reference evidence="11" key="2">
    <citation type="submission" date="2023-02" db="EMBL/GenBank/DDBJ databases">
        <authorList>
            <consortium name="DOE Joint Genome Institute"/>
            <person name="Mondo S.J."/>
            <person name="Chang Y."/>
            <person name="Wang Y."/>
            <person name="Ahrendt S."/>
            <person name="Andreopoulos W."/>
            <person name="Barry K."/>
            <person name="Beard J."/>
            <person name="Benny G.L."/>
            <person name="Blankenship S."/>
            <person name="Bonito G."/>
            <person name="Cuomo C."/>
            <person name="Desiro A."/>
            <person name="Gervers K.A."/>
            <person name="Hundley H."/>
            <person name="Kuo A."/>
            <person name="LaButti K."/>
            <person name="Lang B.F."/>
            <person name="Lipzen A."/>
            <person name="O'Donnell K."/>
            <person name="Pangilinan J."/>
            <person name="Reynolds N."/>
            <person name="Sandor L."/>
            <person name="Smith M.W."/>
            <person name="Tsang A."/>
            <person name="Grigoriev I.V."/>
            <person name="Stajich J.E."/>
            <person name="Spatafora J.W."/>
        </authorList>
    </citation>
    <scope>NUCLEOTIDE SEQUENCE</scope>
    <source>
        <strain evidence="11">RSA 2281</strain>
    </source>
</reference>
<gene>
    <name evidence="11" type="ORF">BDA99DRAFT_410110</name>
</gene>
<proteinExistence type="predicted"/>
<keyword evidence="3 8" id="KW-0863">Zinc-finger</keyword>
<dbReference type="PROSITE" id="PS50114">
    <property type="entry name" value="GATA_ZN_FINGER_2"/>
    <property type="match status" value="2"/>
</dbReference>
<dbReference type="GO" id="GO:0000122">
    <property type="term" value="P:negative regulation of transcription by RNA polymerase II"/>
    <property type="evidence" value="ECO:0007669"/>
    <property type="project" value="TreeGrafter"/>
</dbReference>
<evidence type="ECO:0000256" key="7">
    <source>
        <dbReference type="ARBA" id="ARBA00023242"/>
    </source>
</evidence>
<keyword evidence="12" id="KW-1185">Reference proteome</keyword>
<dbReference type="SMART" id="SM00401">
    <property type="entry name" value="ZnF_GATA"/>
    <property type="match status" value="2"/>
</dbReference>
<dbReference type="GO" id="GO:0000981">
    <property type="term" value="F:DNA-binding transcription factor activity, RNA polymerase II-specific"/>
    <property type="evidence" value="ECO:0007669"/>
    <property type="project" value="TreeGrafter"/>
</dbReference>
<keyword evidence="4" id="KW-0862">Zinc</keyword>
<keyword evidence="7" id="KW-0539">Nucleus</keyword>
<feature type="non-terminal residue" evidence="11">
    <location>
        <position position="119"/>
    </location>
</feature>
<accession>A0AAD5K629</accession>
<feature type="non-terminal residue" evidence="11">
    <location>
        <position position="1"/>
    </location>
</feature>
<evidence type="ECO:0000313" key="11">
    <source>
        <dbReference type="EMBL" id="KAI9271471.1"/>
    </source>
</evidence>
<evidence type="ECO:0000256" key="1">
    <source>
        <dbReference type="ARBA" id="ARBA00004123"/>
    </source>
</evidence>
<dbReference type="InterPro" id="IPR039355">
    <property type="entry name" value="Transcription_factor_GATA"/>
</dbReference>
<feature type="domain" description="GATA-type" evidence="10">
    <location>
        <begin position="1"/>
        <end position="50"/>
    </location>
</feature>
<evidence type="ECO:0000256" key="9">
    <source>
        <dbReference type="SAM" id="MobiDB-lite"/>
    </source>
</evidence>
<dbReference type="GO" id="GO:0000978">
    <property type="term" value="F:RNA polymerase II cis-regulatory region sequence-specific DNA binding"/>
    <property type="evidence" value="ECO:0007669"/>
    <property type="project" value="TreeGrafter"/>
</dbReference>
<feature type="domain" description="GATA-type" evidence="10">
    <location>
        <begin position="68"/>
        <end position="116"/>
    </location>
</feature>
<dbReference type="PANTHER" id="PTHR10071">
    <property type="entry name" value="TRANSCRIPTION FACTOR GATA FAMILY MEMBER"/>
    <property type="match status" value="1"/>
</dbReference>
<dbReference type="Proteomes" id="UP001209540">
    <property type="component" value="Unassembled WGS sequence"/>
</dbReference>
<name>A0AAD5K629_9FUNG</name>
<evidence type="ECO:0000256" key="6">
    <source>
        <dbReference type="ARBA" id="ARBA00023163"/>
    </source>
</evidence>
<organism evidence="11 12">
    <name type="scientific">Phascolomyces articulosus</name>
    <dbReference type="NCBI Taxonomy" id="60185"/>
    <lineage>
        <taxon>Eukaryota</taxon>
        <taxon>Fungi</taxon>
        <taxon>Fungi incertae sedis</taxon>
        <taxon>Mucoromycota</taxon>
        <taxon>Mucoromycotina</taxon>
        <taxon>Mucoromycetes</taxon>
        <taxon>Mucorales</taxon>
        <taxon>Lichtheimiaceae</taxon>
        <taxon>Phascolomyces</taxon>
    </lineage>
</organism>
<comment type="caution">
    <text evidence="11">The sequence shown here is derived from an EMBL/GenBank/DDBJ whole genome shotgun (WGS) entry which is preliminary data.</text>
</comment>
<dbReference type="GO" id="GO:0008270">
    <property type="term" value="F:zinc ion binding"/>
    <property type="evidence" value="ECO:0007669"/>
    <property type="project" value="UniProtKB-KW"/>
</dbReference>
<reference evidence="11" key="1">
    <citation type="journal article" date="2022" name="IScience">
        <title>Evolution of zygomycete secretomes and the origins of terrestrial fungal ecologies.</title>
        <authorList>
            <person name="Chang Y."/>
            <person name="Wang Y."/>
            <person name="Mondo S."/>
            <person name="Ahrendt S."/>
            <person name="Andreopoulos W."/>
            <person name="Barry K."/>
            <person name="Beard J."/>
            <person name="Benny G.L."/>
            <person name="Blankenship S."/>
            <person name="Bonito G."/>
            <person name="Cuomo C."/>
            <person name="Desiro A."/>
            <person name="Gervers K.A."/>
            <person name="Hundley H."/>
            <person name="Kuo A."/>
            <person name="LaButti K."/>
            <person name="Lang B.F."/>
            <person name="Lipzen A."/>
            <person name="O'Donnell K."/>
            <person name="Pangilinan J."/>
            <person name="Reynolds N."/>
            <person name="Sandor L."/>
            <person name="Smith M.E."/>
            <person name="Tsang A."/>
            <person name="Grigoriev I.V."/>
            <person name="Stajich J.E."/>
            <person name="Spatafora J.W."/>
        </authorList>
    </citation>
    <scope>NUCLEOTIDE SEQUENCE</scope>
    <source>
        <strain evidence="11">RSA 2281</strain>
    </source>
</reference>
<comment type="subcellular location">
    <subcellularLocation>
        <location evidence="1">Nucleus</location>
    </subcellularLocation>
</comment>
<dbReference type="SUPFAM" id="SSF57716">
    <property type="entry name" value="Glucocorticoid receptor-like (DNA-binding domain)"/>
    <property type="match status" value="2"/>
</dbReference>
<keyword evidence="2" id="KW-0479">Metal-binding</keyword>